<feature type="non-terminal residue" evidence="3">
    <location>
        <position position="392"/>
    </location>
</feature>
<dbReference type="HOGENOM" id="CLU_027719_1_0_1"/>
<evidence type="ECO:0000256" key="1">
    <source>
        <dbReference type="SAM" id="MobiDB-lite"/>
    </source>
</evidence>
<feature type="signal peptide" evidence="2">
    <location>
        <begin position="1"/>
        <end position="18"/>
    </location>
</feature>
<dbReference type="VEuPathDB" id="FungiDB:SCHCODRAFT_02628448"/>
<dbReference type="AlphaFoldDB" id="D8Q839"/>
<evidence type="ECO:0008006" key="5">
    <source>
        <dbReference type="Google" id="ProtNLM"/>
    </source>
</evidence>
<evidence type="ECO:0000313" key="4">
    <source>
        <dbReference type="Proteomes" id="UP000007431"/>
    </source>
</evidence>
<sequence length="392" mass="42041">MKFTSVLSTASLVGLVAAHAGPAPLTWKRDNLEARDTLERRCGSALAHKRAKRAEEAMNTVLARRGLEGSNVKIHPKRSTNQDSTCLVTPEVTQGPYHVLGEIVRQNMTEDQAGVPLEISVDFIDINNCEPLSNYWIDMWQFVPNLLTQCNSTGQYAHYASSTVGTGGGSGGGTPPSGSGGAGSGFPSTTEVATSTLGPYSGADDPAAGAFLNTTMEDNETFLRAVYPTDENGHLTAYTIVPGWYSGRAVHFHIKVYPEGYIAENGTFVANSSAQHTGQFFFDADTMDAVRQVDPYTSNTISWEDAVANEDDQWYPYQSATGYDAEMAITWVGDNLEDGLIGSITVAVNTSYTSPELSTQYSSFNVAEYLEEGLLPFASTSALESGETAAAN</sequence>
<gene>
    <name evidence="3" type="ORF">SCHCODRAFT_109962</name>
</gene>
<evidence type="ECO:0000313" key="3">
    <source>
        <dbReference type="EMBL" id="EFI96121.1"/>
    </source>
</evidence>
<dbReference type="InterPro" id="IPR015889">
    <property type="entry name" value="Intradiol_dOase_core"/>
</dbReference>
<dbReference type="GO" id="GO:0005506">
    <property type="term" value="F:iron ion binding"/>
    <property type="evidence" value="ECO:0007669"/>
    <property type="project" value="InterPro"/>
</dbReference>
<feature type="compositionally biased region" description="Gly residues" evidence="1">
    <location>
        <begin position="166"/>
        <end position="184"/>
    </location>
</feature>
<keyword evidence="4" id="KW-1185">Reference proteome</keyword>
<protein>
    <recommendedName>
        <fullName evidence="5">Intradiol ring-cleavage dioxygenases domain-containing protein</fullName>
    </recommendedName>
</protein>
<dbReference type="GO" id="GO:0016702">
    <property type="term" value="F:oxidoreductase activity, acting on single donors with incorporation of molecular oxygen, incorporation of two atoms of oxygen"/>
    <property type="evidence" value="ECO:0007669"/>
    <property type="project" value="InterPro"/>
</dbReference>
<reference evidence="3 4" key="1">
    <citation type="journal article" date="2010" name="Nat. Biotechnol.">
        <title>Genome sequence of the model mushroom Schizophyllum commune.</title>
        <authorList>
            <person name="Ohm R.A."/>
            <person name="de Jong J.F."/>
            <person name="Lugones L.G."/>
            <person name="Aerts A."/>
            <person name="Kothe E."/>
            <person name="Stajich J.E."/>
            <person name="de Vries R.P."/>
            <person name="Record E."/>
            <person name="Levasseur A."/>
            <person name="Baker S.E."/>
            <person name="Bartholomew K.A."/>
            <person name="Coutinho P.M."/>
            <person name="Erdmann S."/>
            <person name="Fowler T.J."/>
            <person name="Gathman A.C."/>
            <person name="Lombard V."/>
            <person name="Henrissat B."/>
            <person name="Knabe N."/>
            <person name="Kuees U."/>
            <person name="Lilly W.W."/>
            <person name="Lindquist E."/>
            <person name="Lucas S."/>
            <person name="Magnuson J.K."/>
            <person name="Piumi F."/>
            <person name="Raudaskoski M."/>
            <person name="Salamov A."/>
            <person name="Schmutz J."/>
            <person name="Schwarze F.W.M.R."/>
            <person name="vanKuyk P.A."/>
            <person name="Horton J.S."/>
            <person name="Grigoriev I.V."/>
            <person name="Woesten H.A.B."/>
        </authorList>
    </citation>
    <scope>NUCLEOTIDE SEQUENCE [LARGE SCALE GENOMIC DNA]</scope>
    <source>
        <strain evidence="4">H4-8 / FGSC 9210</strain>
    </source>
</reference>
<dbReference type="PANTHER" id="PTHR34315:SF1">
    <property type="entry name" value="INTRADIOL RING-CLEAVAGE DIOXYGENASES DOMAIN-CONTAINING PROTEIN-RELATED"/>
    <property type="match status" value="1"/>
</dbReference>
<proteinExistence type="predicted"/>
<dbReference type="Proteomes" id="UP000007431">
    <property type="component" value="Unassembled WGS sequence"/>
</dbReference>
<name>D8Q839_SCHCM</name>
<dbReference type="eggNOG" id="ENOG502QWMN">
    <property type="taxonomic scope" value="Eukaryota"/>
</dbReference>
<dbReference type="PANTHER" id="PTHR34315">
    <property type="match status" value="1"/>
</dbReference>
<dbReference type="OMA" id="RATHFHI"/>
<organism evidence="4">
    <name type="scientific">Schizophyllum commune (strain H4-8 / FGSC 9210)</name>
    <name type="common">Split gill fungus</name>
    <dbReference type="NCBI Taxonomy" id="578458"/>
    <lineage>
        <taxon>Eukaryota</taxon>
        <taxon>Fungi</taxon>
        <taxon>Dikarya</taxon>
        <taxon>Basidiomycota</taxon>
        <taxon>Agaricomycotina</taxon>
        <taxon>Agaricomycetes</taxon>
        <taxon>Agaricomycetidae</taxon>
        <taxon>Agaricales</taxon>
        <taxon>Schizophyllaceae</taxon>
        <taxon>Schizophyllum</taxon>
    </lineage>
</organism>
<keyword evidence="2" id="KW-0732">Signal</keyword>
<feature type="region of interest" description="Disordered" evidence="1">
    <location>
        <begin position="166"/>
        <end position="199"/>
    </location>
</feature>
<dbReference type="InParanoid" id="D8Q839"/>
<accession>D8Q839</accession>
<dbReference type="SUPFAM" id="SSF49482">
    <property type="entry name" value="Aromatic compound dioxygenase"/>
    <property type="match status" value="1"/>
</dbReference>
<dbReference type="EMBL" id="GL377307">
    <property type="protein sequence ID" value="EFI96121.1"/>
    <property type="molecule type" value="Genomic_DNA"/>
</dbReference>
<dbReference type="Gene3D" id="2.60.130.10">
    <property type="entry name" value="Aromatic compound dioxygenase"/>
    <property type="match status" value="1"/>
</dbReference>
<evidence type="ECO:0000256" key="2">
    <source>
        <dbReference type="SAM" id="SignalP"/>
    </source>
</evidence>
<feature type="chain" id="PRO_5003120709" description="Intradiol ring-cleavage dioxygenases domain-containing protein" evidence="2">
    <location>
        <begin position="19"/>
        <end position="392"/>
    </location>
</feature>